<keyword evidence="3" id="KW-0813">Transport</keyword>
<evidence type="ECO:0000256" key="1">
    <source>
        <dbReference type="ARBA" id="ARBA00004651"/>
    </source>
</evidence>
<dbReference type="SUPFAM" id="SSF103481">
    <property type="entry name" value="Multidrug resistance efflux transporter EmrE"/>
    <property type="match status" value="2"/>
</dbReference>
<evidence type="ECO:0000256" key="2">
    <source>
        <dbReference type="ARBA" id="ARBA00007362"/>
    </source>
</evidence>
<evidence type="ECO:0000256" key="5">
    <source>
        <dbReference type="ARBA" id="ARBA00022692"/>
    </source>
</evidence>
<feature type="domain" description="EamA" evidence="9">
    <location>
        <begin position="5"/>
        <end position="141"/>
    </location>
</feature>
<protein>
    <submittedName>
        <fullName evidence="10">EamA family transporter RarD</fullName>
    </submittedName>
</protein>
<feature type="transmembrane region" description="Helical" evidence="8">
    <location>
        <begin position="149"/>
        <end position="166"/>
    </location>
</feature>
<dbReference type="Proteomes" id="UP001324634">
    <property type="component" value="Chromosome"/>
</dbReference>
<dbReference type="RefSeq" id="WP_321397885.1">
    <property type="nucleotide sequence ID" value="NZ_CP139487.1"/>
</dbReference>
<feature type="transmembrane region" description="Helical" evidence="8">
    <location>
        <begin position="7"/>
        <end position="24"/>
    </location>
</feature>
<accession>A0AAX4HS48</accession>
<evidence type="ECO:0000313" key="11">
    <source>
        <dbReference type="Proteomes" id="UP001324634"/>
    </source>
</evidence>
<feature type="transmembrane region" description="Helical" evidence="8">
    <location>
        <begin position="73"/>
        <end position="90"/>
    </location>
</feature>
<keyword evidence="7 8" id="KW-0472">Membrane</keyword>
<keyword evidence="6 8" id="KW-1133">Transmembrane helix</keyword>
<dbReference type="AlphaFoldDB" id="A0AAX4HS48"/>
<evidence type="ECO:0000313" key="10">
    <source>
        <dbReference type="EMBL" id="WPU66092.1"/>
    </source>
</evidence>
<dbReference type="NCBIfam" id="TIGR00688">
    <property type="entry name" value="rarD"/>
    <property type="match status" value="1"/>
</dbReference>
<name>A0AAX4HS48_9BACT</name>
<feature type="transmembrane region" description="Helical" evidence="8">
    <location>
        <begin position="208"/>
        <end position="231"/>
    </location>
</feature>
<evidence type="ECO:0000256" key="6">
    <source>
        <dbReference type="ARBA" id="ARBA00022989"/>
    </source>
</evidence>
<evidence type="ECO:0000256" key="8">
    <source>
        <dbReference type="SAM" id="Phobius"/>
    </source>
</evidence>
<dbReference type="EMBL" id="CP139487">
    <property type="protein sequence ID" value="WPU66092.1"/>
    <property type="molecule type" value="Genomic_DNA"/>
</dbReference>
<dbReference type="GO" id="GO:0005886">
    <property type="term" value="C:plasma membrane"/>
    <property type="evidence" value="ECO:0007669"/>
    <property type="project" value="UniProtKB-SubCell"/>
</dbReference>
<feature type="transmembrane region" description="Helical" evidence="8">
    <location>
        <begin position="243"/>
        <end position="260"/>
    </location>
</feature>
<dbReference type="KEGG" id="psti:SOO65_04970"/>
<comment type="similarity">
    <text evidence="2">Belongs to the EamA transporter family.</text>
</comment>
<dbReference type="PANTHER" id="PTHR22911">
    <property type="entry name" value="ACYL-MALONYL CONDENSING ENZYME-RELATED"/>
    <property type="match status" value="1"/>
</dbReference>
<feature type="transmembrane region" description="Helical" evidence="8">
    <location>
        <begin position="36"/>
        <end position="53"/>
    </location>
</feature>
<proteinExistence type="inferred from homology"/>
<evidence type="ECO:0000259" key="9">
    <source>
        <dbReference type="Pfam" id="PF00892"/>
    </source>
</evidence>
<feature type="transmembrane region" description="Helical" evidence="8">
    <location>
        <begin position="178"/>
        <end position="196"/>
    </location>
</feature>
<dbReference type="InterPro" id="IPR037185">
    <property type="entry name" value="EmrE-like"/>
</dbReference>
<dbReference type="InterPro" id="IPR004626">
    <property type="entry name" value="RarD"/>
</dbReference>
<reference evidence="10 11" key="1">
    <citation type="submission" date="2023-11" db="EMBL/GenBank/DDBJ databases">
        <title>Peredibacter starrii A3.12.</title>
        <authorList>
            <person name="Mitchell R.J."/>
        </authorList>
    </citation>
    <scope>NUCLEOTIDE SEQUENCE [LARGE SCALE GENOMIC DNA]</scope>
    <source>
        <strain evidence="10 11">A3.12</strain>
    </source>
</reference>
<dbReference type="Pfam" id="PF00892">
    <property type="entry name" value="EamA"/>
    <property type="match status" value="1"/>
</dbReference>
<feature type="transmembrane region" description="Helical" evidence="8">
    <location>
        <begin position="272"/>
        <end position="290"/>
    </location>
</feature>
<gene>
    <name evidence="10" type="primary">rarD</name>
    <name evidence="10" type="ORF">SOO65_04970</name>
</gene>
<keyword evidence="5 8" id="KW-0812">Transmembrane</keyword>
<evidence type="ECO:0000256" key="7">
    <source>
        <dbReference type="ARBA" id="ARBA00023136"/>
    </source>
</evidence>
<feature type="transmembrane region" description="Helical" evidence="8">
    <location>
        <begin position="125"/>
        <end position="143"/>
    </location>
</feature>
<sequence length="300" mass="34278">MKISKAHLAAMLAFSMWGTFPLYWKIFHDVSAWDLFAHRLLWSFVTLMIILVFTKKTGSLKEIWKQKRTRNMLMMSAILISSNWLLYIYAVNVGKVLEASMGYFLNPLINVFMGWLILKEKLRPTQWPAITLALISIVMMALQTDLQNFPWIAIALSLTFAMYGLLRKFTNVGSLEGLTFETCFMILPILAIWHFGPTTPFTILGVLPGWQIGTLLLSGLVTCIPLVLFAYSARRLQLQTLGFIQYLSPSLKFLCGLLVLHEPLSPDKLNAFLLIWVALAWYTTESYYFMQKNKKVAAVS</sequence>
<dbReference type="PANTHER" id="PTHR22911:SF137">
    <property type="entry name" value="SOLUTE CARRIER FAMILY 35 MEMBER G2-RELATED"/>
    <property type="match status" value="1"/>
</dbReference>
<keyword evidence="11" id="KW-1185">Reference proteome</keyword>
<evidence type="ECO:0000256" key="3">
    <source>
        <dbReference type="ARBA" id="ARBA00022448"/>
    </source>
</evidence>
<comment type="subcellular location">
    <subcellularLocation>
        <location evidence="1">Cell membrane</location>
        <topology evidence="1">Multi-pass membrane protein</topology>
    </subcellularLocation>
</comment>
<evidence type="ECO:0000256" key="4">
    <source>
        <dbReference type="ARBA" id="ARBA00022475"/>
    </source>
</evidence>
<feature type="transmembrane region" description="Helical" evidence="8">
    <location>
        <begin position="102"/>
        <end position="118"/>
    </location>
</feature>
<keyword evidence="4" id="KW-1003">Cell membrane</keyword>
<dbReference type="InterPro" id="IPR000620">
    <property type="entry name" value="EamA_dom"/>
</dbReference>
<organism evidence="10 11">
    <name type="scientific">Peredibacter starrii</name>
    <dbReference type="NCBI Taxonomy" id="28202"/>
    <lineage>
        <taxon>Bacteria</taxon>
        <taxon>Pseudomonadati</taxon>
        <taxon>Bdellovibrionota</taxon>
        <taxon>Bacteriovoracia</taxon>
        <taxon>Bacteriovoracales</taxon>
        <taxon>Bacteriovoracaceae</taxon>
        <taxon>Peredibacter</taxon>
    </lineage>
</organism>